<dbReference type="Pfam" id="PF07690">
    <property type="entry name" value="MFS_1"/>
    <property type="match status" value="1"/>
</dbReference>
<evidence type="ECO:0000256" key="5">
    <source>
        <dbReference type="ARBA" id="ARBA00023136"/>
    </source>
</evidence>
<evidence type="ECO:0000256" key="6">
    <source>
        <dbReference type="SAM" id="Phobius"/>
    </source>
</evidence>
<evidence type="ECO:0000256" key="3">
    <source>
        <dbReference type="ARBA" id="ARBA00022692"/>
    </source>
</evidence>
<name>A0A428Z5F3_KIBAR</name>
<sequence>MTQAAQRSGFRSAFGVREFRALWAAEALSQLGDQLARVALAVLVYSRTNSAALAALTIALSYTPSFLGSALLSGLADRFPRREVMIVCDLVSASLVILMAIPGMPLTVVCVAMAGVSLVGGPFRSARLALLPEVLSGEAYVAGLAIRSITIQTAQLLGFALGGVVVALINPYLALAADALTFLASALLLRLVVPWRPAPQHPNARRAFWASSVHGARVIAGIPGLPALFVLGMLAGLYIGPEGLATAWVAEMGETTKTVGLVMGAPAAGLVVGAWLMTKFVPAETRLRLVGPMASFAGIVLTLCALRPGLLAVLAILFVSGMFTAYQVLVGAAFGTSTPAESRASVMGLLNSGVLTAQGVGVLIAGILADYVGVGQTVAIAGALGAVIAIPAAVAWNRATTAPQPATGV</sequence>
<feature type="transmembrane region" description="Helical" evidence="6">
    <location>
        <begin position="374"/>
        <end position="396"/>
    </location>
</feature>
<dbReference type="CDD" id="cd06173">
    <property type="entry name" value="MFS_MefA_like"/>
    <property type="match status" value="1"/>
</dbReference>
<dbReference type="Gene3D" id="1.20.1250.20">
    <property type="entry name" value="MFS general substrate transporter like domains"/>
    <property type="match status" value="1"/>
</dbReference>
<dbReference type="EMBL" id="QHKI01000023">
    <property type="protein sequence ID" value="RSM82109.1"/>
    <property type="molecule type" value="Genomic_DNA"/>
</dbReference>
<feature type="transmembrane region" description="Helical" evidence="6">
    <location>
        <begin position="346"/>
        <end position="368"/>
    </location>
</feature>
<dbReference type="SUPFAM" id="SSF103473">
    <property type="entry name" value="MFS general substrate transporter"/>
    <property type="match status" value="1"/>
</dbReference>
<dbReference type="InterPro" id="IPR036259">
    <property type="entry name" value="MFS_trans_sf"/>
</dbReference>
<accession>A0A428Z5F3</accession>
<dbReference type="PANTHER" id="PTHR23513:SF11">
    <property type="entry name" value="STAPHYLOFERRIN A TRANSPORTER"/>
    <property type="match status" value="1"/>
</dbReference>
<dbReference type="AlphaFoldDB" id="A0A428Z5F3"/>
<keyword evidence="3 6" id="KW-0812">Transmembrane</keyword>
<gene>
    <name evidence="7" type="ORF">DMH04_25770</name>
</gene>
<feature type="transmembrane region" description="Helical" evidence="6">
    <location>
        <begin position="314"/>
        <end position="334"/>
    </location>
</feature>
<evidence type="ECO:0000313" key="7">
    <source>
        <dbReference type="EMBL" id="RSM82109.1"/>
    </source>
</evidence>
<feature type="transmembrane region" description="Helical" evidence="6">
    <location>
        <begin position="259"/>
        <end position="277"/>
    </location>
</feature>
<feature type="transmembrane region" description="Helical" evidence="6">
    <location>
        <begin position="51"/>
        <end position="72"/>
    </location>
</feature>
<dbReference type="Proteomes" id="UP000287547">
    <property type="component" value="Unassembled WGS sequence"/>
</dbReference>
<comment type="caution">
    <text evidence="7">The sequence shown here is derived from an EMBL/GenBank/DDBJ whole genome shotgun (WGS) entry which is preliminary data.</text>
</comment>
<feature type="transmembrane region" description="Helical" evidence="6">
    <location>
        <begin position="214"/>
        <end position="239"/>
    </location>
</feature>
<feature type="transmembrane region" description="Helical" evidence="6">
    <location>
        <begin position="289"/>
        <end position="308"/>
    </location>
</feature>
<dbReference type="PANTHER" id="PTHR23513">
    <property type="entry name" value="INTEGRAL MEMBRANE EFFLUX PROTEIN-RELATED"/>
    <property type="match status" value="1"/>
</dbReference>
<dbReference type="GO" id="GO:0005886">
    <property type="term" value="C:plasma membrane"/>
    <property type="evidence" value="ECO:0007669"/>
    <property type="project" value="UniProtKB-SubCell"/>
</dbReference>
<evidence type="ECO:0000256" key="4">
    <source>
        <dbReference type="ARBA" id="ARBA00022989"/>
    </source>
</evidence>
<keyword evidence="4 6" id="KW-1133">Transmembrane helix</keyword>
<keyword evidence="5 6" id="KW-0472">Membrane</keyword>
<dbReference type="RefSeq" id="WP_037264495.1">
    <property type="nucleotide sequence ID" value="NZ_QHKI01000023.1"/>
</dbReference>
<dbReference type="OrthoDB" id="3227279at2"/>
<proteinExistence type="predicted"/>
<dbReference type="InterPro" id="IPR011701">
    <property type="entry name" value="MFS"/>
</dbReference>
<protein>
    <submittedName>
        <fullName evidence="7">MFS transporter</fullName>
    </submittedName>
</protein>
<reference evidence="7 8" key="1">
    <citation type="submission" date="2018-05" db="EMBL/GenBank/DDBJ databases">
        <title>Evolution of GPA BGCs.</title>
        <authorList>
            <person name="Waglechner N."/>
            <person name="Wright G.D."/>
        </authorList>
    </citation>
    <scope>NUCLEOTIDE SEQUENCE [LARGE SCALE GENOMIC DNA]</scope>
    <source>
        <strain evidence="7 8">A82846</strain>
    </source>
</reference>
<dbReference type="GO" id="GO:0022857">
    <property type="term" value="F:transmembrane transporter activity"/>
    <property type="evidence" value="ECO:0007669"/>
    <property type="project" value="InterPro"/>
</dbReference>
<evidence type="ECO:0000256" key="1">
    <source>
        <dbReference type="ARBA" id="ARBA00004651"/>
    </source>
</evidence>
<organism evidence="7 8">
    <name type="scientific">Kibdelosporangium aridum</name>
    <dbReference type="NCBI Taxonomy" id="2030"/>
    <lineage>
        <taxon>Bacteria</taxon>
        <taxon>Bacillati</taxon>
        <taxon>Actinomycetota</taxon>
        <taxon>Actinomycetes</taxon>
        <taxon>Pseudonocardiales</taxon>
        <taxon>Pseudonocardiaceae</taxon>
        <taxon>Kibdelosporangium</taxon>
    </lineage>
</organism>
<feature type="transmembrane region" description="Helical" evidence="6">
    <location>
        <begin position="144"/>
        <end position="166"/>
    </location>
</feature>
<evidence type="ECO:0000256" key="2">
    <source>
        <dbReference type="ARBA" id="ARBA00022475"/>
    </source>
</evidence>
<keyword evidence="2" id="KW-1003">Cell membrane</keyword>
<evidence type="ECO:0000313" key="8">
    <source>
        <dbReference type="Proteomes" id="UP000287547"/>
    </source>
</evidence>
<comment type="subcellular location">
    <subcellularLocation>
        <location evidence="1">Cell membrane</location>
        <topology evidence="1">Multi-pass membrane protein</topology>
    </subcellularLocation>
</comment>